<feature type="compositionally biased region" description="Low complexity" evidence="2">
    <location>
        <begin position="28"/>
        <end position="41"/>
    </location>
</feature>
<feature type="coiled-coil region" evidence="1">
    <location>
        <begin position="198"/>
        <end position="248"/>
    </location>
</feature>
<feature type="region of interest" description="Disordered" evidence="2">
    <location>
        <begin position="110"/>
        <end position="155"/>
    </location>
</feature>
<feature type="compositionally biased region" description="Polar residues" evidence="2">
    <location>
        <begin position="447"/>
        <end position="470"/>
    </location>
</feature>
<dbReference type="Proteomes" id="UP000053029">
    <property type="component" value="Unassembled WGS sequence"/>
</dbReference>
<feature type="compositionally biased region" description="Basic and acidic residues" evidence="2">
    <location>
        <begin position="471"/>
        <end position="490"/>
    </location>
</feature>
<dbReference type="RefSeq" id="XP_013286696.1">
    <property type="nucleotide sequence ID" value="XM_013431242.1"/>
</dbReference>
<feature type="compositionally biased region" description="Basic and acidic residues" evidence="2">
    <location>
        <begin position="522"/>
        <end position="531"/>
    </location>
</feature>
<feature type="region of interest" description="Disordered" evidence="2">
    <location>
        <begin position="447"/>
        <end position="605"/>
    </location>
</feature>
<feature type="compositionally biased region" description="Low complexity" evidence="2">
    <location>
        <begin position="120"/>
        <end position="138"/>
    </location>
</feature>
<sequence>MRKSFIERIFPHPPGSTSSLPQYEDDVSVSSSRSSDAVRPRILLRDAATPSPLSDRQRNTSVSPTSQRPQKLSSSLVHHNDPFLPVERAAKSLERTFQSLLDAQSEGLGAGVVNADPEDSSSVGSPTPTPSISTSTRTGADPGPRTIPIRQPKPRKITLRGARRGLEKSMREFAALREWELSLIDREVVARDNALKQASDLGNRRHLLEDEIRKIKNEEGPVGLRSEIQAVEQEIQHLETALLELKSKHRILVNQLRETESSRDSELSSYMESLALSEVQVKSFLRRPPIQQSLNSGHDPGMYALKPERRTLQMAQEQWTNEVELLGQRKASAESERNALEEGSRLWRDIVRRIGEFERDLKTQTRELSHSQLQWATPNGAADAKSVPATTAEEASVQLVLTKLSTLISSLEEDLDLAESKHWNLLTCAIGAELAAFQQARDLLQRSANPSSTTDGQLNDGDSVNGFNDRNQLEDHETTQSHEYPPDLLRDNMLPPGRLRSPGESSNQSLEDTLRQFGNALDKGKQKKEVDPLDSVELDPLGVRLRPQPRGPPSSELDPFAGEADSVAKPTSLPITNVRPKPPDRTMTSESEDDEPGPEFLLSHS</sequence>
<dbReference type="EMBL" id="KN846970">
    <property type="protein sequence ID" value="KIW82888.1"/>
    <property type="molecule type" value="Genomic_DNA"/>
</dbReference>
<feature type="compositionally biased region" description="Basic and acidic residues" evidence="2">
    <location>
        <begin position="1"/>
        <end position="10"/>
    </location>
</feature>
<dbReference type="AlphaFoldDB" id="A0A0D2GPI1"/>
<dbReference type="HOGENOM" id="CLU_015530_0_1_1"/>
<dbReference type="STRING" id="1442368.A0A0D2GPI1"/>
<evidence type="ECO:0000256" key="1">
    <source>
        <dbReference type="SAM" id="Coils"/>
    </source>
</evidence>
<dbReference type="VEuPathDB" id="FungiDB:Z517_02131"/>
<evidence type="ECO:0008006" key="5">
    <source>
        <dbReference type="Google" id="ProtNLM"/>
    </source>
</evidence>
<evidence type="ECO:0000313" key="3">
    <source>
        <dbReference type="EMBL" id="KIW82888.1"/>
    </source>
</evidence>
<accession>A0A0D2GPI1</accession>
<evidence type="ECO:0000313" key="4">
    <source>
        <dbReference type="Proteomes" id="UP000053029"/>
    </source>
</evidence>
<evidence type="ECO:0000256" key="2">
    <source>
        <dbReference type="SAM" id="MobiDB-lite"/>
    </source>
</evidence>
<proteinExistence type="predicted"/>
<name>A0A0D2GPI1_9EURO</name>
<keyword evidence="4" id="KW-1185">Reference proteome</keyword>
<protein>
    <recommendedName>
        <fullName evidence="5">Autophagy-related protein 28</fullName>
    </recommendedName>
</protein>
<organism evidence="3 4">
    <name type="scientific">Fonsecaea pedrosoi CBS 271.37</name>
    <dbReference type="NCBI Taxonomy" id="1442368"/>
    <lineage>
        <taxon>Eukaryota</taxon>
        <taxon>Fungi</taxon>
        <taxon>Dikarya</taxon>
        <taxon>Ascomycota</taxon>
        <taxon>Pezizomycotina</taxon>
        <taxon>Eurotiomycetes</taxon>
        <taxon>Chaetothyriomycetidae</taxon>
        <taxon>Chaetothyriales</taxon>
        <taxon>Herpotrichiellaceae</taxon>
        <taxon>Fonsecaea</taxon>
    </lineage>
</organism>
<reference evidence="3 4" key="1">
    <citation type="submission" date="2015-01" db="EMBL/GenBank/DDBJ databases">
        <title>The Genome Sequence of Fonsecaea pedrosoi CBS 271.37.</title>
        <authorList>
            <consortium name="The Broad Institute Genomics Platform"/>
            <person name="Cuomo C."/>
            <person name="de Hoog S."/>
            <person name="Gorbushina A."/>
            <person name="Stielow B."/>
            <person name="Teixiera M."/>
            <person name="Abouelleil A."/>
            <person name="Chapman S.B."/>
            <person name="Priest M."/>
            <person name="Young S.K."/>
            <person name="Wortman J."/>
            <person name="Nusbaum C."/>
            <person name="Birren B."/>
        </authorList>
    </citation>
    <scope>NUCLEOTIDE SEQUENCE [LARGE SCALE GENOMIC DNA]</scope>
    <source>
        <strain evidence="3 4">CBS 271.37</strain>
    </source>
</reference>
<keyword evidence="1" id="KW-0175">Coiled coil</keyword>
<dbReference type="OrthoDB" id="5342758at2759"/>
<dbReference type="GeneID" id="25301621"/>
<feature type="compositionally biased region" description="Polar residues" evidence="2">
    <location>
        <begin position="51"/>
        <end position="77"/>
    </location>
</feature>
<gene>
    <name evidence="3" type="ORF">Z517_02131</name>
</gene>
<feature type="region of interest" description="Disordered" evidence="2">
    <location>
        <begin position="1"/>
        <end position="80"/>
    </location>
</feature>